<evidence type="ECO:0000259" key="8">
    <source>
        <dbReference type="PROSITE" id="PS50928"/>
    </source>
</evidence>
<keyword evidence="6 7" id="KW-0472">Membrane</keyword>
<dbReference type="Proteomes" id="UP000184016">
    <property type="component" value="Unassembled WGS sequence"/>
</dbReference>
<evidence type="ECO:0000256" key="3">
    <source>
        <dbReference type="ARBA" id="ARBA00022475"/>
    </source>
</evidence>
<dbReference type="InterPro" id="IPR000515">
    <property type="entry name" value="MetI-like"/>
</dbReference>
<dbReference type="RefSeq" id="WP_238413598.1">
    <property type="nucleotide sequence ID" value="NZ_FRAF01000008.1"/>
</dbReference>
<feature type="transmembrane region" description="Helical" evidence="7">
    <location>
        <begin position="273"/>
        <end position="293"/>
    </location>
</feature>
<feature type="domain" description="ABC transmembrane type-1" evidence="8">
    <location>
        <begin position="82"/>
        <end position="294"/>
    </location>
</feature>
<proteinExistence type="inferred from homology"/>
<keyword evidence="4 7" id="KW-0812">Transmembrane</keyword>
<dbReference type="Gene3D" id="1.10.3720.10">
    <property type="entry name" value="MetI-like"/>
    <property type="match status" value="1"/>
</dbReference>
<evidence type="ECO:0000256" key="7">
    <source>
        <dbReference type="RuleBase" id="RU363032"/>
    </source>
</evidence>
<feature type="transmembrane region" description="Helical" evidence="7">
    <location>
        <begin position="78"/>
        <end position="104"/>
    </location>
</feature>
<feature type="transmembrane region" description="Helical" evidence="7">
    <location>
        <begin position="21"/>
        <end position="50"/>
    </location>
</feature>
<dbReference type="EMBL" id="FRAF01000008">
    <property type="protein sequence ID" value="SHK09339.1"/>
    <property type="molecule type" value="Genomic_DNA"/>
</dbReference>
<evidence type="ECO:0000256" key="5">
    <source>
        <dbReference type="ARBA" id="ARBA00022989"/>
    </source>
</evidence>
<dbReference type="PANTHER" id="PTHR30193">
    <property type="entry name" value="ABC TRANSPORTER PERMEASE PROTEIN"/>
    <property type="match status" value="1"/>
</dbReference>
<dbReference type="CDD" id="cd06261">
    <property type="entry name" value="TM_PBP2"/>
    <property type="match status" value="1"/>
</dbReference>
<keyword evidence="3" id="KW-1003">Cell membrane</keyword>
<dbReference type="GO" id="GO:0005886">
    <property type="term" value="C:plasma membrane"/>
    <property type="evidence" value="ECO:0007669"/>
    <property type="project" value="UniProtKB-SubCell"/>
</dbReference>
<dbReference type="SUPFAM" id="SSF161098">
    <property type="entry name" value="MetI-like"/>
    <property type="match status" value="1"/>
</dbReference>
<sequence>MAIDTSHSTRLRMEKEFKQKRWLAAPYLFLLPFLIVFTIFLVGPILYAAWVSLSSWQGGALVFRGLFQYQKLFSDTEFWHALLNVVVILVIQVPVMLILAAIFASLLNSRRLKFRAFFQLGFFVPILIDMVAYSLIFSFLLEKHGIINHILGIFGVAPIDWLLHPVAAKVAIMIALTWHWTGYNVVILLGGMQSIPHEVYEASRVDGAGSIRQWWSITIPMLLPILVFESVLSTIGTLQLFVEPFILTSGGPDNATMTPVLYLYQVAFQQFHFGYASAVAFVLAILIGILSLLQFRVARGGDAW</sequence>
<gene>
    <name evidence="9" type="ORF">SAMN05443507_10884</name>
</gene>
<feature type="transmembrane region" description="Helical" evidence="7">
    <location>
        <begin position="116"/>
        <end position="140"/>
    </location>
</feature>
<evidence type="ECO:0000313" key="10">
    <source>
        <dbReference type="Proteomes" id="UP000184016"/>
    </source>
</evidence>
<dbReference type="InterPro" id="IPR051393">
    <property type="entry name" value="ABC_transporter_permease"/>
</dbReference>
<organism evidence="9 10">
    <name type="scientific">Alicyclobacillus tolerans</name>
    <dbReference type="NCBI Taxonomy" id="90970"/>
    <lineage>
        <taxon>Bacteria</taxon>
        <taxon>Bacillati</taxon>
        <taxon>Bacillota</taxon>
        <taxon>Bacilli</taxon>
        <taxon>Bacillales</taxon>
        <taxon>Alicyclobacillaceae</taxon>
        <taxon>Alicyclobacillus</taxon>
    </lineage>
</organism>
<feature type="transmembrane region" description="Helical" evidence="7">
    <location>
        <begin position="221"/>
        <end position="242"/>
    </location>
</feature>
<accession>A0A1M6PN05</accession>
<name>A0A1M6PN05_9BACL</name>
<dbReference type="STRING" id="1830138.SAMN05443507_10884"/>
<reference evidence="10" key="1">
    <citation type="submission" date="2016-11" db="EMBL/GenBank/DDBJ databases">
        <authorList>
            <person name="Varghese N."/>
            <person name="Submissions S."/>
        </authorList>
    </citation>
    <scope>NUCLEOTIDE SEQUENCE [LARGE SCALE GENOMIC DNA]</scope>
    <source>
        <strain evidence="10">USBA-503</strain>
    </source>
</reference>
<dbReference type="AlphaFoldDB" id="A0A1M6PN05"/>
<evidence type="ECO:0000256" key="4">
    <source>
        <dbReference type="ARBA" id="ARBA00022692"/>
    </source>
</evidence>
<evidence type="ECO:0000256" key="2">
    <source>
        <dbReference type="ARBA" id="ARBA00022448"/>
    </source>
</evidence>
<evidence type="ECO:0000313" key="9">
    <source>
        <dbReference type="EMBL" id="SHK09339.1"/>
    </source>
</evidence>
<keyword evidence="2 7" id="KW-0813">Transport</keyword>
<dbReference type="Pfam" id="PF00528">
    <property type="entry name" value="BPD_transp_1"/>
    <property type="match status" value="1"/>
</dbReference>
<dbReference type="PROSITE" id="PS50928">
    <property type="entry name" value="ABC_TM1"/>
    <property type="match status" value="1"/>
</dbReference>
<protein>
    <submittedName>
        <fullName evidence="9">Carbohydrate ABC transporter membrane protein 1, CUT1 family</fullName>
    </submittedName>
</protein>
<evidence type="ECO:0000256" key="1">
    <source>
        <dbReference type="ARBA" id="ARBA00004651"/>
    </source>
</evidence>
<comment type="similarity">
    <text evidence="7">Belongs to the binding-protein-dependent transport system permease family.</text>
</comment>
<dbReference type="PANTHER" id="PTHR30193:SF37">
    <property type="entry name" value="INNER MEMBRANE ABC TRANSPORTER PERMEASE PROTEIN YCJO"/>
    <property type="match status" value="1"/>
</dbReference>
<keyword evidence="10" id="KW-1185">Reference proteome</keyword>
<dbReference type="InterPro" id="IPR035906">
    <property type="entry name" value="MetI-like_sf"/>
</dbReference>
<comment type="subcellular location">
    <subcellularLocation>
        <location evidence="1 7">Cell membrane</location>
        <topology evidence="1 7">Multi-pass membrane protein</topology>
    </subcellularLocation>
</comment>
<evidence type="ECO:0000256" key="6">
    <source>
        <dbReference type="ARBA" id="ARBA00023136"/>
    </source>
</evidence>
<keyword evidence="5 7" id="KW-1133">Transmembrane helix</keyword>
<dbReference type="GO" id="GO:0055085">
    <property type="term" value="P:transmembrane transport"/>
    <property type="evidence" value="ECO:0007669"/>
    <property type="project" value="InterPro"/>
</dbReference>